<dbReference type="NCBIfam" id="NF000595">
    <property type="entry name" value="PRK00015.1-3"/>
    <property type="match status" value="1"/>
</dbReference>
<dbReference type="GO" id="GO:0030145">
    <property type="term" value="F:manganese ion binding"/>
    <property type="evidence" value="ECO:0007669"/>
    <property type="project" value="UniProtKB-UniRule"/>
</dbReference>
<protein>
    <recommendedName>
        <fullName evidence="7 14">Ribonuclease HII</fullName>
        <shortName evidence="14">RNase HII</shortName>
        <ecNumber evidence="6 14">3.1.26.4</ecNumber>
    </recommendedName>
</protein>
<dbReference type="SUPFAM" id="SSF53098">
    <property type="entry name" value="Ribonuclease H-like"/>
    <property type="match status" value="1"/>
</dbReference>
<dbReference type="PANTHER" id="PTHR10954:SF18">
    <property type="entry name" value="RIBONUCLEASE HII"/>
    <property type="match status" value="1"/>
</dbReference>
<feature type="domain" description="RNase H type-2" evidence="17">
    <location>
        <begin position="17"/>
        <end position="206"/>
    </location>
</feature>
<comment type="cofactor">
    <cofactor evidence="2">
        <name>Mg(2+)</name>
        <dbReference type="ChEBI" id="CHEBI:18420"/>
    </cofactor>
</comment>
<reference evidence="18" key="1">
    <citation type="submission" date="2023-03" db="EMBL/GenBank/DDBJ databases">
        <title>Stygiobacter electus gen. nov., sp. nov., facultatively anaerobic thermotolerant bacterium of the class Ignavibacteria from a well of Yessentuki mineral water deposit.</title>
        <authorList>
            <person name="Podosokorskaya O.A."/>
            <person name="Elcheninov A.G."/>
            <person name="Petrova N.F."/>
            <person name="Zavarzina D.G."/>
            <person name="Kublanov I.V."/>
            <person name="Merkel A.Y."/>
        </authorList>
    </citation>
    <scope>NUCLEOTIDE SEQUENCE</scope>
    <source>
        <strain evidence="18">09-Me</strain>
    </source>
</reference>
<dbReference type="PROSITE" id="PS51975">
    <property type="entry name" value="RNASE_H_2"/>
    <property type="match status" value="1"/>
</dbReference>
<feature type="binding site" evidence="14 15">
    <location>
        <position position="24"/>
    </location>
    <ligand>
        <name>a divalent metal cation</name>
        <dbReference type="ChEBI" id="CHEBI:60240"/>
    </ligand>
</feature>
<keyword evidence="12 14" id="KW-0378">Hydrolase</keyword>
<evidence type="ECO:0000256" key="11">
    <source>
        <dbReference type="ARBA" id="ARBA00022759"/>
    </source>
</evidence>
<feature type="binding site" evidence="14 15">
    <location>
        <position position="23"/>
    </location>
    <ligand>
        <name>a divalent metal cation</name>
        <dbReference type="ChEBI" id="CHEBI:60240"/>
    </ligand>
</feature>
<evidence type="ECO:0000256" key="8">
    <source>
        <dbReference type="ARBA" id="ARBA00022490"/>
    </source>
</evidence>
<dbReference type="Proteomes" id="UP001221302">
    <property type="component" value="Unassembled WGS sequence"/>
</dbReference>
<evidence type="ECO:0000256" key="4">
    <source>
        <dbReference type="ARBA" id="ARBA00004496"/>
    </source>
</evidence>
<comment type="function">
    <text evidence="3 14 16">Endonuclease that specifically degrades the RNA of RNA-DNA hybrids.</text>
</comment>
<dbReference type="Pfam" id="PF01351">
    <property type="entry name" value="RNase_HII"/>
    <property type="match status" value="1"/>
</dbReference>
<evidence type="ECO:0000256" key="16">
    <source>
        <dbReference type="RuleBase" id="RU003515"/>
    </source>
</evidence>
<evidence type="ECO:0000259" key="17">
    <source>
        <dbReference type="PROSITE" id="PS51975"/>
    </source>
</evidence>
<evidence type="ECO:0000256" key="7">
    <source>
        <dbReference type="ARBA" id="ARBA00019179"/>
    </source>
</evidence>
<comment type="similarity">
    <text evidence="5 14 16">Belongs to the RNase HII family.</text>
</comment>
<keyword evidence="10 14" id="KW-0479">Metal-binding</keyword>
<proteinExistence type="inferred from homology"/>
<keyword evidence="8 14" id="KW-0963">Cytoplasm</keyword>
<evidence type="ECO:0000256" key="3">
    <source>
        <dbReference type="ARBA" id="ARBA00004065"/>
    </source>
</evidence>
<evidence type="ECO:0000256" key="2">
    <source>
        <dbReference type="ARBA" id="ARBA00001946"/>
    </source>
</evidence>
<gene>
    <name evidence="14" type="primary">rnhB</name>
    <name evidence="18" type="ORF">P0M35_03185</name>
</gene>
<dbReference type="HAMAP" id="MF_00052_B">
    <property type="entry name" value="RNase_HII_B"/>
    <property type="match status" value="1"/>
</dbReference>
<dbReference type="InterPro" id="IPR024567">
    <property type="entry name" value="RNase_HII/HIII_dom"/>
</dbReference>
<keyword evidence="9 14" id="KW-0540">Nuclease</keyword>
<dbReference type="EC" id="3.1.26.4" evidence="6 14"/>
<dbReference type="GO" id="GO:0005737">
    <property type="term" value="C:cytoplasm"/>
    <property type="evidence" value="ECO:0007669"/>
    <property type="project" value="UniProtKB-SubCell"/>
</dbReference>
<dbReference type="GO" id="GO:0004523">
    <property type="term" value="F:RNA-DNA hybrid ribonuclease activity"/>
    <property type="evidence" value="ECO:0007669"/>
    <property type="project" value="UniProtKB-UniRule"/>
</dbReference>
<sequence length="210" mass="23942">MNSLKKFDQKYYTKKIKLIAGVDEAGRGPLAGPVVAAAVIFNNKSFHPEITDSKKLSEQKRNYLYKWIIENSLSYSVCVIDNFIIDEINILQASLKAMKIAVENLSIAPDLILIDGNKTFQHSTKLFPIVKGDSKSFSIAAASIIAKVTRDKIMNELSNDFPNYDWAKNKGYATKKHREAIIKFGETIYHRKTFLKKLYSQKQQIEIFNE</sequence>
<evidence type="ECO:0000256" key="13">
    <source>
        <dbReference type="ARBA" id="ARBA00023211"/>
    </source>
</evidence>
<evidence type="ECO:0000256" key="5">
    <source>
        <dbReference type="ARBA" id="ARBA00007383"/>
    </source>
</evidence>
<accession>A0AAE3NZ41</accession>
<dbReference type="InterPro" id="IPR022898">
    <property type="entry name" value="RNase_HII"/>
</dbReference>
<dbReference type="GO" id="GO:0032299">
    <property type="term" value="C:ribonuclease H2 complex"/>
    <property type="evidence" value="ECO:0007669"/>
    <property type="project" value="TreeGrafter"/>
</dbReference>
<evidence type="ECO:0000256" key="10">
    <source>
        <dbReference type="ARBA" id="ARBA00022723"/>
    </source>
</evidence>
<evidence type="ECO:0000313" key="19">
    <source>
        <dbReference type="Proteomes" id="UP001221302"/>
    </source>
</evidence>
<dbReference type="GO" id="GO:0043137">
    <property type="term" value="P:DNA replication, removal of RNA primer"/>
    <property type="evidence" value="ECO:0007669"/>
    <property type="project" value="TreeGrafter"/>
</dbReference>
<name>A0AAE3NZ41_9BACT</name>
<comment type="subcellular location">
    <subcellularLocation>
        <location evidence="4 14">Cytoplasm</location>
    </subcellularLocation>
</comment>
<evidence type="ECO:0000313" key="18">
    <source>
        <dbReference type="EMBL" id="MDF1611139.1"/>
    </source>
</evidence>
<evidence type="ECO:0000256" key="9">
    <source>
        <dbReference type="ARBA" id="ARBA00022722"/>
    </source>
</evidence>
<dbReference type="Gene3D" id="3.30.420.10">
    <property type="entry name" value="Ribonuclease H-like superfamily/Ribonuclease H"/>
    <property type="match status" value="1"/>
</dbReference>
<evidence type="ECO:0000256" key="14">
    <source>
        <dbReference type="HAMAP-Rule" id="MF_00052"/>
    </source>
</evidence>
<comment type="cofactor">
    <cofactor evidence="14 15">
        <name>Mn(2+)</name>
        <dbReference type="ChEBI" id="CHEBI:29035"/>
    </cofactor>
    <cofactor evidence="14 15">
        <name>Mg(2+)</name>
        <dbReference type="ChEBI" id="CHEBI:18420"/>
    </cofactor>
    <text evidence="14 15">Manganese or magnesium. Binds 1 divalent metal ion per monomer in the absence of substrate. May bind a second metal ion after substrate binding.</text>
</comment>
<keyword evidence="13 14" id="KW-0464">Manganese</keyword>
<comment type="catalytic activity">
    <reaction evidence="1 14 15 16">
        <text>Endonucleolytic cleavage to 5'-phosphomonoester.</text>
        <dbReference type="EC" id="3.1.26.4"/>
    </reaction>
</comment>
<evidence type="ECO:0000256" key="12">
    <source>
        <dbReference type="ARBA" id="ARBA00022801"/>
    </source>
</evidence>
<dbReference type="AlphaFoldDB" id="A0AAE3NZ41"/>
<dbReference type="CDD" id="cd07182">
    <property type="entry name" value="RNase_HII_bacteria_HII_like"/>
    <property type="match status" value="1"/>
</dbReference>
<evidence type="ECO:0000256" key="6">
    <source>
        <dbReference type="ARBA" id="ARBA00012180"/>
    </source>
</evidence>
<dbReference type="GO" id="GO:0006298">
    <property type="term" value="P:mismatch repair"/>
    <property type="evidence" value="ECO:0007669"/>
    <property type="project" value="TreeGrafter"/>
</dbReference>
<comment type="caution">
    <text evidence="18">The sequence shown here is derived from an EMBL/GenBank/DDBJ whole genome shotgun (WGS) entry which is preliminary data.</text>
</comment>
<dbReference type="EMBL" id="JARGDL010000003">
    <property type="protein sequence ID" value="MDF1611139.1"/>
    <property type="molecule type" value="Genomic_DNA"/>
</dbReference>
<dbReference type="InterPro" id="IPR036397">
    <property type="entry name" value="RNaseH_sf"/>
</dbReference>
<evidence type="ECO:0000256" key="1">
    <source>
        <dbReference type="ARBA" id="ARBA00000077"/>
    </source>
</evidence>
<dbReference type="NCBIfam" id="NF000594">
    <property type="entry name" value="PRK00015.1-1"/>
    <property type="match status" value="1"/>
</dbReference>
<organism evidence="18 19">
    <name type="scientific">Stygiobacter electus</name>
    <dbReference type="NCBI Taxonomy" id="3032292"/>
    <lineage>
        <taxon>Bacteria</taxon>
        <taxon>Pseudomonadati</taxon>
        <taxon>Ignavibacteriota</taxon>
        <taxon>Ignavibacteria</taxon>
        <taxon>Ignavibacteriales</taxon>
        <taxon>Melioribacteraceae</taxon>
        <taxon>Stygiobacter</taxon>
    </lineage>
</organism>
<feature type="binding site" evidence="14 15">
    <location>
        <position position="115"/>
    </location>
    <ligand>
        <name>a divalent metal cation</name>
        <dbReference type="ChEBI" id="CHEBI:60240"/>
    </ligand>
</feature>
<keyword evidence="11 14" id="KW-0255">Endonuclease</keyword>
<dbReference type="RefSeq" id="WP_321534906.1">
    <property type="nucleotide sequence ID" value="NZ_JARGDL010000003.1"/>
</dbReference>
<keyword evidence="19" id="KW-1185">Reference proteome</keyword>
<evidence type="ECO:0000256" key="15">
    <source>
        <dbReference type="PROSITE-ProRule" id="PRU01319"/>
    </source>
</evidence>
<dbReference type="PANTHER" id="PTHR10954">
    <property type="entry name" value="RIBONUCLEASE H2 SUBUNIT A"/>
    <property type="match status" value="1"/>
</dbReference>
<dbReference type="InterPro" id="IPR012337">
    <property type="entry name" value="RNaseH-like_sf"/>
</dbReference>
<dbReference type="GO" id="GO:0003723">
    <property type="term" value="F:RNA binding"/>
    <property type="evidence" value="ECO:0007669"/>
    <property type="project" value="UniProtKB-UniRule"/>
</dbReference>
<dbReference type="InterPro" id="IPR001352">
    <property type="entry name" value="RNase_HII/HIII"/>
</dbReference>